<gene>
    <name evidence="1" type="ORF">GN958_ATG00579</name>
</gene>
<evidence type="ECO:0000313" key="1">
    <source>
        <dbReference type="EMBL" id="KAF4150256.1"/>
    </source>
</evidence>
<proteinExistence type="predicted"/>
<name>A0A8S9VA32_PHYIN</name>
<evidence type="ECO:0000313" key="2">
    <source>
        <dbReference type="Proteomes" id="UP000704712"/>
    </source>
</evidence>
<dbReference type="AlphaFoldDB" id="A0A8S9VA32"/>
<accession>A0A8S9VA32</accession>
<sequence>MRRALVELICQLSATPSCRWAESFESLWWPAVLRPSDFKDEKYLEMVHDIWSKPRFALSTGRPTLESVHMLFQFLQMEHKKLLREEDWQLLRSLRMSTLKREKQRVEICFQLANHVVDTSILRSMADGLREYLVAKTSKEEDTDDYPQVEFEITALYFPNCRFLNGAEDLKLLALIVTLSSSIIRSLMLPGAFFNSLRNPAGLLGFQSFARVGVLAPSSPLRSLDLTRVGIDSNCLASLCSALRYSSRLTKLSIGHTIRGAHMNSRLDWAWICLAVFHVDSGCELAHFDASGLQLPTYVVEILTAMLASPHPGRTVLLLQDGCLPEGEGCEECELPPNARLFVRLLDGAQAWTSPGASVAWPQLLPETLQPSDFEYEVMVRLTDWLCILIPGYGFGWVVRSAVRYHVSKPSHVKRRSGVRARSGLRSLTYCGLQEQSEGVVGLLRLLGSSLTSVVVPFCGLDSQALEIILSACPNLTSLNMTGNVMNDLSPLLCAIKKGRCHIESLGVFVECVNATIAAQLQELLLQPNSKCLQGLQLETTNTEADSNNSEKRIWTQIERALASSSLRCLHLSVPPADTYEAATSLITPLHGQILRFITPMRLKIAFLSVVEHASSPLLVSALDHMVLSNVFSFATTSATRRQINVRR</sequence>
<reference evidence="1" key="1">
    <citation type="submission" date="2020-03" db="EMBL/GenBank/DDBJ databases">
        <title>Hybrid Assembly of Korean Phytophthora infestans isolates.</title>
        <authorList>
            <person name="Prokchorchik M."/>
            <person name="Lee Y."/>
            <person name="Seo J."/>
            <person name="Cho J.-H."/>
            <person name="Park Y.-E."/>
            <person name="Jang D.-C."/>
            <person name="Im J.-S."/>
            <person name="Choi J.-G."/>
            <person name="Park H.-J."/>
            <person name="Lee G.-B."/>
            <person name="Lee Y.-G."/>
            <person name="Hong S.-Y."/>
            <person name="Cho K."/>
            <person name="Sohn K.H."/>
        </authorList>
    </citation>
    <scope>NUCLEOTIDE SEQUENCE</scope>
    <source>
        <strain evidence="1">KR_2_A2</strain>
    </source>
</reference>
<dbReference type="Gene3D" id="3.80.10.10">
    <property type="entry name" value="Ribonuclease Inhibitor"/>
    <property type="match status" value="2"/>
</dbReference>
<comment type="caution">
    <text evidence="1">The sequence shown here is derived from an EMBL/GenBank/DDBJ whole genome shotgun (WGS) entry which is preliminary data.</text>
</comment>
<dbReference type="SUPFAM" id="SSF52047">
    <property type="entry name" value="RNI-like"/>
    <property type="match status" value="1"/>
</dbReference>
<protein>
    <submittedName>
        <fullName evidence="1">Uncharacterized protein</fullName>
    </submittedName>
</protein>
<organism evidence="1 2">
    <name type="scientific">Phytophthora infestans</name>
    <name type="common">Potato late blight agent</name>
    <name type="synonym">Botrytis infestans</name>
    <dbReference type="NCBI Taxonomy" id="4787"/>
    <lineage>
        <taxon>Eukaryota</taxon>
        <taxon>Sar</taxon>
        <taxon>Stramenopiles</taxon>
        <taxon>Oomycota</taxon>
        <taxon>Peronosporomycetes</taxon>
        <taxon>Peronosporales</taxon>
        <taxon>Peronosporaceae</taxon>
        <taxon>Phytophthora</taxon>
    </lineage>
</organism>
<dbReference type="Proteomes" id="UP000704712">
    <property type="component" value="Unassembled WGS sequence"/>
</dbReference>
<dbReference type="InterPro" id="IPR032675">
    <property type="entry name" value="LRR_dom_sf"/>
</dbReference>
<dbReference type="EMBL" id="JAACNO010000092">
    <property type="protein sequence ID" value="KAF4150256.1"/>
    <property type="molecule type" value="Genomic_DNA"/>
</dbReference>